<evidence type="ECO:0000313" key="2">
    <source>
        <dbReference type="EMBL" id="MBT2189321.1"/>
    </source>
</evidence>
<dbReference type="Proteomes" id="UP001138757">
    <property type="component" value="Unassembled WGS sequence"/>
</dbReference>
<dbReference type="Gene3D" id="3.40.50.300">
    <property type="entry name" value="P-loop containing nucleotide triphosphate hydrolases"/>
    <property type="match status" value="1"/>
</dbReference>
<dbReference type="GO" id="GO:0000155">
    <property type="term" value="F:phosphorelay sensor kinase activity"/>
    <property type="evidence" value="ECO:0007669"/>
    <property type="project" value="InterPro"/>
</dbReference>
<dbReference type="EMBL" id="JAHGAW010000017">
    <property type="protein sequence ID" value="MBT2189321.1"/>
    <property type="molecule type" value="Genomic_DNA"/>
</dbReference>
<sequence length="141" mass="15009">MSGRETVHATSVAIEGHGVLIMGPSGSGKSDLALRLIDRGARLISDDYTIVTQRDGQLLLSAPVNIAQTMEIRHLGIVAMPHVDDVPAKLAIRLEDDPPRMPDPHLTIMLAGIAVPLVALAGREASAPIKAECALREVLNR</sequence>
<organism evidence="2 3">
    <name type="scientific">Sphingobium nicotianae</name>
    <dbReference type="NCBI Taxonomy" id="2782607"/>
    <lineage>
        <taxon>Bacteria</taxon>
        <taxon>Pseudomonadati</taxon>
        <taxon>Pseudomonadota</taxon>
        <taxon>Alphaproteobacteria</taxon>
        <taxon>Sphingomonadales</taxon>
        <taxon>Sphingomonadaceae</taxon>
        <taxon>Sphingobium</taxon>
    </lineage>
</organism>
<dbReference type="Pfam" id="PF07475">
    <property type="entry name" value="Hpr_kinase_C"/>
    <property type="match status" value="1"/>
</dbReference>
<feature type="domain" description="HPr kinase/phosphorylase C-terminal" evidence="1">
    <location>
        <begin position="2"/>
        <end position="80"/>
    </location>
</feature>
<dbReference type="CDD" id="cd01918">
    <property type="entry name" value="HprK_C"/>
    <property type="match status" value="1"/>
</dbReference>
<dbReference type="AlphaFoldDB" id="A0A9X1DG83"/>
<gene>
    <name evidence="2" type="ORF">KK488_20410</name>
</gene>
<name>A0A9X1DG83_9SPHN</name>
<dbReference type="InterPro" id="IPR027417">
    <property type="entry name" value="P-loop_NTPase"/>
</dbReference>
<proteinExistence type="predicted"/>
<dbReference type="PANTHER" id="PTHR30305">
    <property type="entry name" value="PROTEIN YJDM-RELATED"/>
    <property type="match status" value="1"/>
</dbReference>
<dbReference type="SUPFAM" id="SSF53795">
    <property type="entry name" value="PEP carboxykinase-like"/>
    <property type="match status" value="1"/>
</dbReference>
<keyword evidence="3" id="KW-1185">Reference proteome</keyword>
<dbReference type="GO" id="GO:0005524">
    <property type="term" value="F:ATP binding"/>
    <property type="evidence" value="ECO:0007669"/>
    <property type="project" value="InterPro"/>
</dbReference>
<comment type="caution">
    <text evidence="2">The sequence shown here is derived from an EMBL/GenBank/DDBJ whole genome shotgun (WGS) entry which is preliminary data.</text>
</comment>
<dbReference type="GO" id="GO:0006109">
    <property type="term" value="P:regulation of carbohydrate metabolic process"/>
    <property type="evidence" value="ECO:0007669"/>
    <property type="project" value="InterPro"/>
</dbReference>
<accession>A0A9X1DG83</accession>
<dbReference type="InterPro" id="IPR011104">
    <property type="entry name" value="Hpr_kin/Pase_C"/>
</dbReference>
<protein>
    <submittedName>
        <fullName evidence="2">HPr kinase/phosphatase C-terminal domain-containing protein</fullName>
    </submittedName>
</protein>
<dbReference type="PANTHER" id="PTHR30305:SF1">
    <property type="entry name" value="HPR KINASE_PHOSPHORYLASE"/>
    <property type="match status" value="1"/>
</dbReference>
<keyword evidence="2" id="KW-0418">Kinase</keyword>
<reference evidence="2" key="1">
    <citation type="submission" date="2021-05" db="EMBL/GenBank/DDBJ databases">
        <title>Genome of Sphingobium sp. strain.</title>
        <authorList>
            <person name="Fan R."/>
        </authorList>
    </citation>
    <scope>NUCLEOTIDE SEQUENCE</scope>
    <source>
        <strain evidence="2">H33</strain>
    </source>
</reference>
<keyword evidence="2" id="KW-0808">Transferase</keyword>
<dbReference type="RefSeq" id="WP_214625576.1">
    <property type="nucleotide sequence ID" value="NZ_JAHGAW010000017.1"/>
</dbReference>
<evidence type="ECO:0000313" key="3">
    <source>
        <dbReference type="Proteomes" id="UP001138757"/>
    </source>
</evidence>
<evidence type="ECO:0000259" key="1">
    <source>
        <dbReference type="Pfam" id="PF07475"/>
    </source>
</evidence>